<gene>
    <name evidence="2" type="primary">Dwil\GK11471</name>
    <name evidence="2" type="ORF">Dwil_GK11471</name>
</gene>
<dbReference type="STRING" id="7260.B4N9Q2"/>
<dbReference type="OMA" id="WCQKIDA"/>
<accession>B4N9Q2</accession>
<evidence type="ECO:0000313" key="3">
    <source>
        <dbReference type="Proteomes" id="UP000007798"/>
    </source>
</evidence>
<protein>
    <submittedName>
        <fullName evidence="2">Uncharacterized protein</fullName>
    </submittedName>
</protein>
<dbReference type="HOGENOM" id="CLU_584324_0_0_1"/>
<dbReference type="InParanoid" id="B4N9Q2"/>
<dbReference type="FunCoup" id="B4N9Q2">
    <property type="interactions" value="93"/>
</dbReference>
<evidence type="ECO:0000313" key="2">
    <source>
        <dbReference type="EMBL" id="EDW80617.1"/>
    </source>
</evidence>
<dbReference type="eggNOG" id="KOG0390">
    <property type="taxonomic scope" value="Eukaryota"/>
</dbReference>
<keyword evidence="3" id="KW-1185">Reference proteome</keyword>
<dbReference type="OrthoDB" id="413460at2759"/>
<dbReference type="PhylomeDB" id="B4N9Q2"/>
<dbReference type="AlphaFoldDB" id="B4N9Q2"/>
<dbReference type="Proteomes" id="UP000007798">
    <property type="component" value="Unassembled WGS sequence"/>
</dbReference>
<sequence>MRRSQAPSVRKLAKRGAQDVRDIVPNQAPRSPPMQWGSSGSSHKSGPRQLKPGENPLEDSRIFHVLWRNPSTRKHKIWTGNGTLVVTGSRATLKDETGKVLGILTRFGPEQIRENEQLEIDLKEVEIQEEITTVEECIEVRNQEISNWCRKIDEENGHLVSPLIDVTRPQKRIMLMRKGAPIPPSIECSSFGLNITDCICVLNPAELQCEIMQILANETSPDVETIQRIVCDHPVLLSNTLDQFPTLKELLLPHLPAWHDMGLYDSGKFEFGHLMLDYIVVERNQKCVLVANTNDCLKLFVGYCLSWDISYIQILEADDADRFNSDDEMMLALITVDSLLTLDPLFLNSKFLILYNYEAREKMDQLLTVKTHTQIFTLITADNVEESEVLQKAIDPKWKLIKPPFSEEFLQMNFLSDKEHLLKSVYIKHNNIKT</sequence>
<dbReference type="SMR" id="B4N9Q2"/>
<feature type="region of interest" description="Disordered" evidence="1">
    <location>
        <begin position="1"/>
        <end position="56"/>
    </location>
</feature>
<name>B4N9Q2_DROWI</name>
<proteinExistence type="predicted"/>
<reference evidence="2 3" key="1">
    <citation type="journal article" date="2007" name="Nature">
        <title>Evolution of genes and genomes on the Drosophila phylogeny.</title>
        <authorList>
            <consortium name="Drosophila 12 Genomes Consortium"/>
            <person name="Clark A.G."/>
            <person name="Eisen M.B."/>
            <person name="Smith D.R."/>
            <person name="Bergman C.M."/>
            <person name="Oliver B."/>
            <person name="Markow T.A."/>
            <person name="Kaufman T.C."/>
            <person name="Kellis M."/>
            <person name="Gelbart W."/>
            <person name="Iyer V.N."/>
            <person name="Pollard D.A."/>
            <person name="Sackton T.B."/>
            <person name="Larracuente A.M."/>
            <person name="Singh N.D."/>
            <person name="Abad J.P."/>
            <person name="Abt D.N."/>
            <person name="Adryan B."/>
            <person name="Aguade M."/>
            <person name="Akashi H."/>
            <person name="Anderson W.W."/>
            <person name="Aquadro C.F."/>
            <person name="Ardell D.H."/>
            <person name="Arguello R."/>
            <person name="Artieri C.G."/>
            <person name="Barbash D.A."/>
            <person name="Barker D."/>
            <person name="Barsanti P."/>
            <person name="Batterham P."/>
            <person name="Batzoglou S."/>
            <person name="Begun D."/>
            <person name="Bhutkar A."/>
            <person name="Blanco E."/>
            <person name="Bosak S.A."/>
            <person name="Bradley R.K."/>
            <person name="Brand A.D."/>
            <person name="Brent M.R."/>
            <person name="Brooks A.N."/>
            <person name="Brown R.H."/>
            <person name="Butlin R.K."/>
            <person name="Caggese C."/>
            <person name="Calvi B.R."/>
            <person name="Bernardo de Carvalho A."/>
            <person name="Caspi A."/>
            <person name="Castrezana S."/>
            <person name="Celniker S.E."/>
            <person name="Chang J.L."/>
            <person name="Chapple C."/>
            <person name="Chatterji S."/>
            <person name="Chinwalla A."/>
            <person name="Civetta A."/>
            <person name="Clifton S.W."/>
            <person name="Comeron J.M."/>
            <person name="Costello J.C."/>
            <person name="Coyne J.A."/>
            <person name="Daub J."/>
            <person name="David R.G."/>
            <person name="Delcher A.L."/>
            <person name="Delehaunty K."/>
            <person name="Do C.B."/>
            <person name="Ebling H."/>
            <person name="Edwards K."/>
            <person name="Eickbush T."/>
            <person name="Evans J.D."/>
            <person name="Filipski A."/>
            <person name="Findeiss S."/>
            <person name="Freyhult E."/>
            <person name="Fulton L."/>
            <person name="Fulton R."/>
            <person name="Garcia A.C."/>
            <person name="Gardiner A."/>
            <person name="Garfield D.A."/>
            <person name="Garvin B.E."/>
            <person name="Gibson G."/>
            <person name="Gilbert D."/>
            <person name="Gnerre S."/>
            <person name="Godfrey J."/>
            <person name="Good R."/>
            <person name="Gotea V."/>
            <person name="Gravely B."/>
            <person name="Greenberg A.J."/>
            <person name="Griffiths-Jones S."/>
            <person name="Gross S."/>
            <person name="Guigo R."/>
            <person name="Gustafson E.A."/>
            <person name="Haerty W."/>
            <person name="Hahn M.W."/>
            <person name="Halligan D.L."/>
            <person name="Halpern A.L."/>
            <person name="Halter G.M."/>
            <person name="Han M.V."/>
            <person name="Heger A."/>
            <person name="Hillier L."/>
            <person name="Hinrichs A.S."/>
            <person name="Holmes I."/>
            <person name="Hoskins R.A."/>
            <person name="Hubisz M.J."/>
            <person name="Hultmark D."/>
            <person name="Huntley M.A."/>
            <person name="Jaffe D.B."/>
            <person name="Jagadeeshan S."/>
            <person name="Jeck W.R."/>
            <person name="Johnson J."/>
            <person name="Jones C.D."/>
            <person name="Jordan W.C."/>
            <person name="Karpen G.H."/>
            <person name="Kataoka E."/>
            <person name="Keightley P.D."/>
            <person name="Kheradpour P."/>
            <person name="Kirkness E.F."/>
            <person name="Koerich L.B."/>
            <person name="Kristiansen K."/>
            <person name="Kudrna D."/>
            <person name="Kulathinal R.J."/>
            <person name="Kumar S."/>
            <person name="Kwok R."/>
            <person name="Lander E."/>
            <person name="Langley C.H."/>
            <person name="Lapoint R."/>
            <person name="Lazzaro B.P."/>
            <person name="Lee S.J."/>
            <person name="Levesque L."/>
            <person name="Li R."/>
            <person name="Lin C.F."/>
            <person name="Lin M.F."/>
            <person name="Lindblad-Toh K."/>
            <person name="Llopart A."/>
            <person name="Long M."/>
            <person name="Low L."/>
            <person name="Lozovsky E."/>
            <person name="Lu J."/>
            <person name="Luo M."/>
            <person name="Machado C.A."/>
            <person name="Makalowski W."/>
            <person name="Marzo M."/>
            <person name="Matsuda M."/>
            <person name="Matzkin L."/>
            <person name="McAllister B."/>
            <person name="McBride C.S."/>
            <person name="McKernan B."/>
            <person name="McKernan K."/>
            <person name="Mendez-Lago M."/>
            <person name="Minx P."/>
            <person name="Mollenhauer M.U."/>
            <person name="Montooth K."/>
            <person name="Mount S.M."/>
            <person name="Mu X."/>
            <person name="Myers E."/>
            <person name="Negre B."/>
            <person name="Newfeld S."/>
            <person name="Nielsen R."/>
            <person name="Noor M.A."/>
            <person name="O'Grady P."/>
            <person name="Pachter L."/>
            <person name="Papaceit M."/>
            <person name="Parisi M.J."/>
            <person name="Parisi M."/>
            <person name="Parts L."/>
            <person name="Pedersen J.S."/>
            <person name="Pesole G."/>
            <person name="Phillippy A.M."/>
            <person name="Ponting C.P."/>
            <person name="Pop M."/>
            <person name="Porcelli D."/>
            <person name="Powell J.R."/>
            <person name="Prohaska S."/>
            <person name="Pruitt K."/>
            <person name="Puig M."/>
            <person name="Quesneville H."/>
            <person name="Ram K.R."/>
            <person name="Rand D."/>
            <person name="Rasmussen M.D."/>
            <person name="Reed L.K."/>
            <person name="Reenan R."/>
            <person name="Reily A."/>
            <person name="Remington K.A."/>
            <person name="Rieger T.T."/>
            <person name="Ritchie M.G."/>
            <person name="Robin C."/>
            <person name="Rogers Y.H."/>
            <person name="Rohde C."/>
            <person name="Rozas J."/>
            <person name="Rubenfield M.J."/>
            <person name="Ruiz A."/>
            <person name="Russo S."/>
            <person name="Salzberg S.L."/>
            <person name="Sanchez-Gracia A."/>
            <person name="Saranga D.J."/>
            <person name="Sato H."/>
            <person name="Schaeffer S.W."/>
            <person name="Schatz M.C."/>
            <person name="Schlenke T."/>
            <person name="Schwartz R."/>
            <person name="Segarra C."/>
            <person name="Singh R.S."/>
            <person name="Sirot L."/>
            <person name="Sirota M."/>
            <person name="Sisneros N.B."/>
            <person name="Smith C.D."/>
            <person name="Smith T.F."/>
            <person name="Spieth J."/>
            <person name="Stage D.E."/>
            <person name="Stark A."/>
            <person name="Stephan W."/>
            <person name="Strausberg R.L."/>
            <person name="Strempel S."/>
            <person name="Sturgill D."/>
            <person name="Sutton G."/>
            <person name="Sutton G.G."/>
            <person name="Tao W."/>
            <person name="Teichmann S."/>
            <person name="Tobari Y.N."/>
            <person name="Tomimura Y."/>
            <person name="Tsolas J.M."/>
            <person name="Valente V.L."/>
            <person name="Venter E."/>
            <person name="Venter J.C."/>
            <person name="Vicario S."/>
            <person name="Vieira F.G."/>
            <person name="Vilella A.J."/>
            <person name="Villasante A."/>
            <person name="Walenz B."/>
            <person name="Wang J."/>
            <person name="Wasserman M."/>
            <person name="Watts T."/>
            <person name="Wilson D."/>
            <person name="Wilson R.K."/>
            <person name="Wing R.A."/>
            <person name="Wolfner M.F."/>
            <person name="Wong A."/>
            <person name="Wong G.K."/>
            <person name="Wu C.I."/>
            <person name="Wu G."/>
            <person name="Yamamoto D."/>
            <person name="Yang H.P."/>
            <person name="Yang S.P."/>
            <person name="Yorke J.A."/>
            <person name="Yoshida K."/>
            <person name="Zdobnov E."/>
            <person name="Zhang P."/>
            <person name="Zhang Y."/>
            <person name="Zimin A.V."/>
            <person name="Baldwin J."/>
            <person name="Abdouelleil A."/>
            <person name="Abdulkadir J."/>
            <person name="Abebe A."/>
            <person name="Abera B."/>
            <person name="Abreu J."/>
            <person name="Acer S.C."/>
            <person name="Aftuck L."/>
            <person name="Alexander A."/>
            <person name="An P."/>
            <person name="Anderson E."/>
            <person name="Anderson S."/>
            <person name="Arachi H."/>
            <person name="Azer M."/>
            <person name="Bachantsang P."/>
            <person name="Barry A."/>
            <person name="Bayul T."/>
            <person name="Berlin A."/>
            <person name="Bessette D."/>
            <person name="Bloom T."/>
            <person name="Blye J."/>
            <person name="Boguslavskiy L."/>
            <person name="Bonnet C."/>
            <person name="Boukhgalter B."/>
            <person name="Bourzgui I."/>
            <person name="Brown A."/>
            <person name="Cahill P."/>
            <person name="Channer S."/>
            <person name="Cheshatsang Y."/>
            <person name="Chuda L."/>
            <person name="Citroen M."/>
            <person name="Collymore A."/>
            <person name="Cooke P."/>
            <person name="Costello M."/>
            <person name="D'Aco K."/>
            <person name="Daza R."/>
            <person name="De Haan G."/>
            <person name="DeGray S."/>
            <person name="DeMaso C."/>
            <person name="Dhargay N."/>
            <person name="Dooley K."/>
            <person name="Dooley E."/>
            <person name="Doricent M."/>
            <person name="Dorje P."/>
            <person name="Dorjee K."/>
            <person name="Dupes A."/>
            <person name="Elong R."/>
            <person name="Falk J."/>
            <person name="Farina A."/>
            <person name="Faro S."/>
            <person name="Ferguson D."/>
            <person name="Fisher S."/>
            <person name="Foley C.D."/>
            <person name="Franke A."/>
            <person name="Friedrich D."/>
            <person name="Gadbois L."/>
            <person name="Gearin G."/>
            <person name="Gearin C.R."/>
            <person name="Giannoukos G."/>
            <person name="Goode T."/>
            <person name="Graham J."/>
            <person name="Grandbois E."/>
            <person name="Grewal S."/>
            <person name="Gyaltsen K."/>
            <person name="Hafez N."/>
            <person name="Hagos B."/>
            <person name="Hall J."/>
            <person name="Henson C."/>
            <person name="Hollinger A."/>
            <person name="Honan T."/>
            <person name="Huard M.D."/>
            <person name="Hughes L."/>
            <person name="Hurhula B."/>
            <person name="Husby M.E."/>
            <person name="Kamat A."/>
            <person name="Kanga B."/>
            <person name="Kashin S."/>
            <person name="Khazanovich D."/>
            <person name="Kisner P."/>
            <person name="Lance K."/>
            <person name="Lara M."/>
            <person name="Lee W."/>
            <person name="Lennon N."/>
            <person name="Letendre F."/>
            <person name="LeVine R."/>
            <person name="Lipovsky A."/>
            <person name="Liu X."/>
            <person name="Liu J."/>
            <person name="Liu S."/>
            <person name="Lokyitsang T."/>
            <person name="Lokyitsang Y."/>
            <person name="Lubonja R."/>
            <person name="Lui A."/>
            <person name="MacDonald P."/>
            <person name="Magnisalis V."/>
            <person name="Maru K."/>
            <person name="Matthews C."/>
            <person name="McCusker W."/>
            <person name="McDonough S."/>
            <person name="Mehta T."/>
            <person name="Meldrim J."/>
            <person name="Meneus L."/>
            <person name="Mihai O."/>
            <person name="Mihalev A."/>
            <person name="Mihova T."/>
            <person name="Mittelman R."/>
            <person name="Mlenga V."/>
            <person name="Montmayeur A."/>
            <person name="Mulrain L."/>
            <person name="Navidi A."/>
            <person name="Naylor J."/>
            <person name="Negash T."/>
            <person name="Nguyen T."/>
            <person name="Nguyen N."/>
            <person name="Nicol R."/>
            <person name="Norbu C."/>
            <person name="Norbu N."/>
            <person name="Novod N."/>
            <person name="O'Neill B."/>
            <person name="Osman S."/>
            <person name="Markiewicz E."/>
            <person name="Oyono O.L."/>
            <person name="Patti C."/>
            <person name="Phunkhang P."/>
            <person name="Pierre F."/>
            <person name="Priest M."/>
            <person name="Raghuraman S."/>
            <person name="Rege F."/>
            <person name="Reyes R."/>
            <person name="Rise C."/>
            <person name="Rogov P."/>
            <person name="Ross K."/>
            <person name="Ryan E."/>
            <person name="Settipalli S."/>
            <person name="Shea T."/>
            <person name="Sherpa N."/>
            <person name="Shi L."/>
            <person name="Shih D."/>
            <person name="Sparrow T."/>
            <person name="Spaulding J."/>
            <person name="Stalker J."/>
            <person name="Stange-Thomann N."/>
            <person name="Stavropoulos S."/>
            <person name="Stone C."/>
            <person name="Strader C."/>
            <person name="Tesfaye S."/>
            <person name="Thomson T."/>
            <person name="Thoulutsang Y."/>
            <person name="Thoulutsang D."/>
            <person name="Topham K."/>
            <person name="Topping I."/>
            <person name="Tsamla T."/>
            <person name="Vassiliev H."/>
            <person name="Vo A."/>
            <person name="Wangchuk T."/>
            <person name="Wangdi T."/>
            <person name="Weiand M."/>
            <person name="Wilkinson J."/>
            <person name="Wilson A."/>
            <person name="Yadav S."/>
            <person name="Young G."/>
            <person name="Yu Q."/>
            <person name="Zembek L."/>
            <person name="Zhong D."/>
            <person name="Zimmer A."/>
            <person name="Zwirko Z."/>
            <person name="Jaffe D.B."/>
            <person name="Alvarez P."/>
            <person name="Brockman W."/>
            <person name="Butler J."/>
            <person name="Chin C."/>
            <person name="Gnerre S."/>
            <person name="Grabherr M."/>
            <person name="Kleber M."/>
            <person name="Mauceli E."/>
            <person name="MacCallum I."/>
        </authorList>
    </citation>
    <scope>NUCLEOTIDE SEQUENCE [LARGE SCALE GENOMIC DNA]</scope>
    <source>
        <strain evidence="3">Tucson 14030-0811.24</strain>
    </source>
</reference>
<dbReference type="KEGG" id="dwi:6647212"/>
<organism evidence="2 3">
    <name type="scientific">Drosophila willistoni</name>
    <name type="common">Fruit fly</name>
    <dbReference type="NCBI Taxonomy" id="7260"/>
    <lineage>
        <taxon>Eukaryota</taxon>
        <taxon>Metazoa</taxon>
        <taxon>Ecdysozoa</taxon>
        <taxon>Arthropoda</taxon>
        <taxon>Hexapoda</taxon>
        <taxon>Insecta</taxon>
        <taxon>Pterygota</taxon>
        <taxon>Neoptera</taxon>
        <taxon>Endopterygota</taxon>
        <taxon>Diptera</taxon>
        <taxon>Brachycera</taxon>
        <taxon>Muscomorpha</taxon>
        <taxon>Ephydroidea</taxon>
        <taxon>Drosophilidae</taxon>
        <taxon>Drosophila</taxon>
        <taxon>Sophophora</taxon>
    </lineage>
</organism>
<evidence type="ECO:0000256" key="1">
    <source>
        <dbReference type="SAM" id="MobiDB-lite"/>
    </source>
</evidence>
<dbReference type="EMBL" id="CH964232">
    <property type="protein sequence ID" value="EDW80617.1"/>
    <property type="molecule type" value="Genomic_DNA"/>
</dbReference>